<evidence type="ECO:0000256" key="1">
    <source>
        <dbReference type="SAM" id="MobiDB-lite"/>
    </source>
</evidence>
<dbReference type="InterPro" id="IPR010260">
    <property type="entry name" value="AlpA"/>
</dbReference>
<evidence type="ECO:0000313" key="3">
    <source>
        <dbReference type="Proteomes" id="UP001501565"/>
    </source>
</evidence>
<dbReference type="RefSeq" id="WP_344800781.1">
    <property type="nucleotide sequence ID" value="NZ_BAABBN010000017.1"/>
</dbReference>
<proteinExistence type="predicted"/>
<organism evidence="2 3">
    <name type="scientific">Litoribacillus peritrichatus</name>
    <dbReference type="NCBI Taxonomy" id="718191"/>
    <lineage>
        <taxon>Bacteria</taxon>
        <taxon>Pseudomonadati</taxon>
        <taxon>Pseudomonadota</taxon>
        <taxon>Gammaproteobacteria</taxon>
        <taxon>Oceanospirillales</taxon>
        <taxon>Oceanospirillaceae</taxon>
        <taxon>Litoribacillus</taxon>
    </lineage>
</organism>
<dbReference type="EMBL" id="BAABBN010000017">
    <property type="protein sequence ID" value="GAA3943023.1"/>
    <property type="molecule type" value="Genomic_DNA"/>
</dbReference>
<comment type="caution">
    <text evidence="2">The sequence shown here is derived from an EMBL/GenBank/DDBJ whole genome shotgun (WGS) entry which is preliminary data.</text>
</comment>
<evidence type="ECO:0000313" key="2">
    <source>
        <dbReference type="EMBL" id="GAA3943023.1"/>
    </source>
</evidence>
<dbReference type="Pfam" id="PF05930">
    <property type="entry name" value="Phage_AlpA"/>
    <property type="match status" value="1"/>
</dbReference>
<feature type="compositionally biased region" description="Polar residues" evidence="1">
    <location>
        <begin position="1"/>
        <end position="16"/>
    </location>
</feature>
<keyword evidence="3" id="KW-1185">Reference proteome</keyword>
<name>A0ABP7NCG2_9GAMM</name>
<feature type="region of interest" description="Disordered" evidence="1">
    <location>
        <begin position="1"/>
        <end position="20"/>
    </location>
</feature>
<dbReference type="Proteomes" id="UP001501565">
    <property type="component" value="Unassembled WGS sequence"/>
</dbReference>
<sequence>MNPTKQSPATPTNPARQQRILRLPEVKVKTGFSLSNIYALMANGEFPSSNNIKA</sequence>
<protein>
    <recommendedName>
        <fullName evidence="4">AlpA family phage regulatory protein</fullName>
    </recommendedName>
</protein>
<accession>A0ABP7NCG2</accession>
<gene>
    <name evidence="2" type="ORF">GCM10022277_43560</name>
</gene>
<evidence type="ECO:0008006" key="4">
    <source>
        <dbReference type="Google" id="ProtNLM"/>
    </source>
</evidence>
<reference evidence="3" key="1">
    <citation type="journal article" date="2019" name="Int. J. Syst. Evol. Microbiol.">
        <title>The Global Catalogue of Microorganisms (GCM) 10K type strain sequencing project: providing services to taxonomists for standard genome sequencing and annotation.</title>
        <authorList>
            <consortium name="The Broad Institute Genomics Platform"/>
            <consortium name="The Broad Institute Genome Sequencing Center for Infectious Disease"/>
            <person name="Wu L."/>
            <person name="Ma J."/>
        </authorList>
    </citation>
    <scope>NUCLEOTIDE SEQUENCE [LARGE SCALE GENOMIC DNA]</scope>
    <source>
        <strain evidence="3">JCM 17551</strain>
    </source>
</reference>